<dbReference type="RefSeq" id="WP_191024590.1">
    <property type="nucleotide sequence ID" value="NZ_JABBXD010000004.1"/>
</dbReference>
<feature type="domain" description="TnsA endonuclease N-terminal" evidence="1">
    <location>
        <begin position="44"/>
        <end position="119"/>
    </location>
</feature>
<comment type="caution">
    <text evidence="2">The sequence shown here is derived from an EMBL/GenBank/DDBJ whole genome shotgun (WGS) entry which is preliminary data.</text>
</comment>
<evidence type="ECO:0000259" key="1">
    <source>
        <dbReference type="Pfam" id="PF08722"/>
    </source>
</evidence>
<dbReference type="InterPro" id="IPR011856">
    <property type="entry name" value="tRNA_endonuc-like_dom_sf"/>
</dbReference>
<dbReference type="Pfam" id="PF08722">
    <property type="entry name" value="Tn7_TnsA-like_N"/>
    <property type="match status" value="1"/>
</dbReference>
<keyword evidence="3" id="KW-1185">Reference proteome</keyword>
<dbReference type="InterPro" id="IPR014833">
    <property type="entry name" value="TnsA_N"/>
</dbReference>
<reference evidence="2 3" key="1">
    <citation type="submission" date="2020-04" db="EMBL/GenBank/DDBJ databases">
        <title>Salinimonas sp. HHU 13199.</title>
        <authorList>
            <person name="Cui X."/>
            <person name="Zhang D."/>
        </authorList>
    </citation>
    <scope>NUCLEOTIDE SEQUENCE [LARGE SCALE GENOMIC DNA]</scope>
    <source>
        <strain evidence="2 3">HHU 13199</strain>
    </source>
</reference>
<evidence type="ECO:0000313" key="3">
    <source>
        <dbReference type="Proteomes" id="UP000624419"/>
    </source>
</evidence>
<evidence type="ECO:0000313" key="2">
    <source>
        <dbReference type="EMBL" id="MBD3586014.1"/>
    </source>
</evidence>
<organism evidence="2 3">
    <name type="scientific">Salinimonas profundi</name>
    <dbReference type="NCBI Taxonomy" id="2729140"/>
    <lineage>
        <taxon>Bacteria</taxon>
        <taxon>Pseudomonadati</taxon>
        <taxon>Pseudomonadota</taxon>
        <taxon>Gammaproteobacteria</taxon>
        <taxon>Alteromonadales</taxon>
        <taxon>Alteromonadaceae</taxon>
        <taxon>Alteromonas/Salinimonas group</taxon>
        <taxon>Salinimonas</taxon>
    </lineage>
</organism>
<dbReference type="Proteomes" id="UP000624419">
    <property type="component" value="Unassembled WGS sequence"/>
</dbReference>
<proteinExistence type="predicted"/>
<name>A0ABR8LPZ0_9ALTE</name>
<protein>
    <recommendedName>
        <fullName evidence="1">TnsA endonuclease N-terminal domain-containing protein</fullName>
    </recommendedName>
</protein>
<dbReference type="EMBL" id="JABBXD010000004">
    <property type="protein sequence ID" value="MBD3586014.1"/>
    <property type="molecule type" value="Genomic_DNA"/>
</dbReference>
<sequence>MKRRDLKSRKGITVCSFPATKPNRKTILTESLLERDFCYHLEWDDDVVAYESQPEPIRYFYRGTYHIYTADFLVDFVDESQKLYEVKDTRFLDDEIEEELNVIGEYANASGFQFEVVTEKRIRARPYFTNLKHLCDARASTPLPQDLENEIINLVSSNGCMSISEILAQIDVNLIDIYRLIALHELNFEINSIALGLTSKVSSNNE</sequence>
<gene>
    <name evidence="2" type="ORF">HHX48_09720</name>
</gene>
<dbReference type="Gene3D" id="3.40.1350.10">
    <property type="match status" value="1"/>
</dbReference>
<accession>A0ABR8LPZ0</accession>